<feature type="transmembrane region" description="Helical" evidence="5">
    <location>
        <begin position="101"/>
        <end position="118"/>
    </location>
</feature>
<feature type="transmembrane region" description="Helical" evidence="5">
    <location>
        <begin position="70"/>
        <end position="89"/>
    </location>
</feature>
<evidence type="ECO:0000256" key="3">
    <source>
        <dbReference type="ARBA" id="ARBA00022989"/>
    </source>
</evidence>
<dbReference type="OrthoDB" id="6594567at2759"/>
<evidence type="ECO:0000313" key="7">
    <source>
        <dbReference type="Proteomes" id="UP000694846"/>
    </source>
</evidence>
<dbReference type="GO" id="GO:0035348">
    <property type="term" value="P:acetyl-CoA transmembrane transport"/>
    <property type="evidence" value="ECO:0007669"/>
    <property type="project" value="InterPro"/>
</dbReference>
<evidence type="ECO:0000256" key="5">
    <source>
        <dbReference type="SAM" id="Phobius"/>
    </source>
</evidence>
<keyword evidence="3 5" id="KW-1133">Transmembrane helix</keyword>
<feature type="transmembrane region" description="Helical" evidence="5">
    <location>
        <begin position="138"/>
        <end position="155"/>
    </location>
</feature>
<feature type="transmembrane region" description="Helical" evidence="5">
    <location>
        <begin position="472"/>
        <end position="490"/>
    </location>
</feature>
<evidence type="ECO:0000256" key="2">
    <source>
        <dbReference type="ARBA" id="ARBA00022692"/>
    </source>
</evidence>
<evidence type="ECO:0000256" key="1">
    <source>
        <dbReference type="ARBA" id="ARBA00004141"/>
    </source>
</evidence>
<reference evidence="8" key="2">
    <citation type="submission" date="2025-04" db="UniProtKB">
        <authorList>
            <consortium name="RefSeq"/>
        </authorList>
    </citation>
    <scope>IDENTIFICATION</scope>
    <source>
        <tissue evidence="8">Whole body</tissue>
    </source>
</reference>
<feature type="transmembrane region" description="Helical" evidence="5">
    <location>
        <begin position="218"/>
        <end position="236"/>
    </location>
</feature>
<feature type="transmembrane region" description="Helical" evidence="5">
    <location>
        <begin position="334"/>
        <end position="356"/>
    </location>
</feature>
<name>A0A2S2QGD7_9HEMI</name>
<dbReference type="InterPro" id="IPR004752">
    <property type="entry name" value="AmpG_permease/AT-1"/>
</dbReference>
<keyword evidence="2 5" id="KW-0812">Transmembrane</keyword>
<dbReference type="InterPro" id="IPR036259">
    <property type="entry name" value="MFS_trans_sf"/>
</dbReference>
<organism evidence="6">
    <name type="scientific">Sipha flava</name>
    <name type="common">yellow sugarcane aphid</name>
    <dbReference type="NCBI Taxonomy" id="143950"/>
    <lineage>
        <taxon>Eukaryota</taxon>
        <taxon>Metazoa</taxon>
        <taxon>Ecdysozoa</taxon>
        <taxon>Arthropoda</taxon>
        <taxon>Hexapoda</taxon>
        <taxon>Insecta</taxon>
        <taxon>Pterygota</taxon>
        <taxon>Neoptera</taxon>
        <taxon>Paraneoptera</taxon>
        <taxon>Hemiptera</taxon>
        <taxon>Sternorrhyncha</taxon>
        <taxon>Aphidomorpha</taxon>
        <taxon>Aphidoidea</taxon>
        <taxon>Aphididae</taxon>
        <taxon>Sipha</taxon>
    </lineage>
</organism>
<evidence type="ECO:0000313" key="6">
    <source>
        <dbReference type="EMBL" id="MBY76761.1"/>
    </source>
</evidence>
<comment type="subcellular location">
    <subcellularLocation>
        <location evidence="1">Membrane</location>
        <topology evidence="1">Multi-pass membrane protein</topology>
    </subcellularLocation>
</comment>
<reference evidence="6" key="1">
    <citation type="submission" date="2018-04" db="EMBL/GenBank/DDBJ databases">
        <title>Transcriptome assembly of Sipha flava.</title>
        <authorList>
            <person name="Scully E.D."/>
            <person name="Geib S.M."/>
            <person name="Palmer N.A."/>
            <person name="Koch K."/>
            <person name="Bradshaw J."/>
            <person name="Heng-Moss T."/>
            <person name="Sarath G."/>
        </authorList>
    </citation>
    <scope>NUCLEOTIDE SEQUENCE</scope>
</reference>
<sequence>MSESIERENKSEKYAVAISSISNEPNLKGDWKNFFLLLLLYTMQGLPLGLISSIPVLLKSNKNVSYNDQAIFNVVMLPYTLKLLWAPLVDSFYVKKIGRRKSWLIPIQFLMGSCFFYISNNINELLPETEKPNIPKLVYVFFITTFMIATQDIVVDGWSLTILKRHNVGYASTCNTTGLAIGLMIGSTSSVLCTSEKFCNKYLRSTHNIGGIVTLKSLLYAWGILFMFVTILVGIFKKEKDCTLEDDHVTLNISQNYLLLRDIFKLRSIQILGIALLTVKTGFAAADHVSPLKLIDAGVSKDDIVFLNSSLHLIKIIVPLVVAKYTSGPKPMNVYLKATFIKLFWNLAFIVLIYYTPSIIQINNEVNIPKYYYVILLFIFAIQEILSYTIFIASLAFFSRISDTRFGGTYMTLLNTLSNLGGIWSSIVMLKMVDYLTLKKCSIDSGNYCLTQHLQNMCIEKGGDCTTIMNGYYVEMILCTLIGIIWYNIFKNVIKDLQTIEVSEWLVKNVRLPVTEKNKHVF</sequence>
<keyword evidence="4 5" id="KW-0472">Membrane</keyword>
<dbReference type="PANTHER" id="PTHR12778">
    <property type="entry name" value="SOLUTE CARRIER FAMILY 33 ACETYL-COA TRANSPORTER -RELATED"/>
    <property type="match status" value="1"/>
</dbReference>
<dbReference type="Pfam" id="PF13000">
    <property type="entry name" value="Acatn"/>
    <property type="match status" value="2"/>
</dbReference>
<feature type="transmembrane region" description="Helical" evidence="5">
    <location>
        <begin position="371"/>
        <end position="398"/>
    </location>
</feature>
<dbReference type="Gene3D" id="1.20.1250.20">
    <property type="entry name" value="MFS general substrate transporter like domains"/>
    <property type="match status" value="1"/>
</dbReference>
<gene>
    <name evidence="6" type="primary">SLC33A1_1</name>
    <name evidence="8" type="synonym">LOC112680895</name>
    <name evidence="6" type="ORF">g.23648</name>
</gene>
<accession>A0A2S2QGD7</accession>
<protein>
    <submittedName>
        <fullName evidence="6 8">Acetyl-coenzyme A transporter 1</fullName>
    </submittedName>
</protein>
<dbReference type="RefSeq" id="XP_025406914.1">
    <property type="nucleotide sequence ID" value="XM_025551129.1"/>
</dbReference>
<feature type="transmembrane region" description="Helical" evidence="5">
    <location>
        <begin position="410"/>
        <end position="430"/>
    </location>
</feature>
<feature type="transmembrane region" description="Helical" evidence="5">
    <location>
        <begin position="304"/>
        <end position="322"/>
    </location>
</feature>
<dbReference type="GO" id="GO:0016020">
    <property type="term" value="C:membrane"/>
    <property type="evidence" value="ECO:0007669"/>
    <property type="project" value="UniProtKB-SubCell"/>
</dbReference>
<dbReference type="GO" id="GO:0008521">
    <property type="term" value="F:acetyl-CoA transmembrane transporter activity"/>
    <property type="evidence" value="ECO:0007669"/>
    <property type="project" value="InterPro"/>
</dbReference>
<dbReference type="EMBL" id="GGMS01007558">
    <property type="protein sequence ID" value="MBY76761.1"/>
    <property type="molecule type" value="Transcribed_RNA"/>
</dbReference>
<keyword evidence="7" id="KW-1185">Reference proteome</keyword>
<feature type="transmembrane region" description="Helical" evidence="5">
    <location>
        <begin position="34"/>
        <end position="58"/>
    </location>
</feature>
<feature type="transmembrane region" description="Helical" evidence="5">
    <location>
        <begin position="167"/>
        <end position="186"/>
    </location>
</feature>
<dbReference type="Proteomes" id="UP000694846">
    <property type="component" value="Unplaced"/>
</dbReference>
<proteinExistence type="predicted"/>
<evidence type="ECO:0000313" key="8">
    <source>
        <dbReference type="RefSeq" id="XP_025406914.1"/>
    </source>
</evidence>
<dbReference type="AlphaFoldDB" id="A0A2S2QGD7"/>
<dbReference type="InterPro" id="IPR024371">
    <property type="entry name" value="AcetylCoA_trans_1-like"/>
</dbReference>
<evidence type="ECO:0000256" key="4">
    <source>
        <dbReference type="ARBA" id="ARBA00023136"/>
    </source>
</evidence>
<dbReference type="SUPFAM" id="SSF103473">
    <property type="entry name" value="MFS general substrate transporter"/>
    <property type="match status" value="1"/>
</dbReference>
<dbReference type="PANTHER" id="PTHR12778:SF9">
    <property type="entry name" value="ACETYL-COENZYME A TRANSPORTER 1"/>
    <property type="match status" value="1"/>
</dbReference>